<sequence>MATNNKTVIEYDDEAIRRAYEEETGFPLTTGSAFSDAVISGVISTLLTNSTTGGIAIGAFFGLMQDAANSRKNLFKRALVELGKGYDVTLVCTIEPNTNSNYPAAYVEWKLFYH</sequence>
<dbReference type="OrthoDB" id="2991553at2"/>
<evidence type="ECO:0000313" key="2">
    <source>
        <dbReference type="Proteomes" id="UP000219573"/>
    </source>
</evidence>
<dbReference type="Proteomes" id="UP000219573">
    <property type="component" value="Unassembled WGS sequence"/>
</dbReference>
<dbReference type="AlphaFoldDB" id="A0A285I320"/>
<accession>A0A285I320</accession>
<keyword evidence="2" id="KW-1185">Reference proteome</keyword>
<protein>
    <submittedName>
        <fullName evidence="1">Uncharacterized protein</fullName>
    </submittedName>
</protein>
<organism evidence="1 2">
    <name type="scientific">Orenia metallireducens</name>
    <dbReference type="NCBI Taxonomy" id="1413210"/>
    <lineage>
        <taxon>Bacteria</taxon>
        <taxon>Bacillati</taxon>
        <taxon>Bacillota</taxon>
        <taxon>Clostridia</taxon>
        <taxon>Halanaerobiales</taxon>
        <taxon>Halobacteroidaceae</taxon>
        <taxon>Orenia</taxon>
    </lineage>
</organism>
<name>A0A285I320_9FIRM</name>
<reference evidence="2" key="1">
    <citation type="submission" date="2017-09" db="EMBL/GenBank/DDBJ databases">
        <authorList>
            <person name="Varghese N."/>
            <person name="Submissions S."/>
        </authorList>
    </citation>
    <scope>NUCLEOTIDE SEQUENCE [LARGE SCALE GENOMIC DNA]</scope>
    <source>
        <strain evidence="2">MSL47</strain>
    </source>
</reference>
<proteinExistence type="predicted"/>
<dbReference type="RefSeq" id="WP_097019101.1">
    <property type="nucleotide sequence ID" value="NZ_OBDZ01000030.1"/>
</dbReference>
<gene>
    <name evidence="1" type="ORF">SAMN06265827_1304</name>
</gene>
<evidence type="ECO:0000313" key="1">
    <source>
        <dbReference type="EMBL" id="SNY42348.1"/>
    </source>
</evidence>
<dbReference type="EMBL" id="OBDZ01000030">
    <property type="protein sequence ID" value="SNY42348.1"/>
    <property type="molecule type" value="Genomic_DNA"/>
</dbReference>